<evidence type="ECO:0000256" key="1">
    <source>
        <dbReference type="ARBA" id="ARBA00004651"/>
    </source>
</evidence>
<keyword evidence="6 8" id="KW-1133">Transmembrane helix</keyword>
<dbReference type="PANTHER" id="PTHR22911:SF137">
    <property type="entry name" value="SOLUTE CARRIER FAMILY 35 MEMBER G2-RELATED"/>
    <property type="match status" value="1"/>
</dbReference>
<dbReference type="NCBIfam" id="TIGR00688">
    <property type="entry name" value="rarD"/>
    <property type="match status" value="1"/>
</dbReference>
<comment type="similarity">
    <text evidence="2">Belongs to the EamA transporter family.</text>
</comment>
<feature type="transmembrane region" description="Helical" evidence="8">
    <location>
        <begin position="206"/>
        <end position="225"/>
    </location>
</feature>
<dbReference type="Gene3D" id="1.10.3730.20">
    <property type="match status" value="1"/>
</dbReference>
<proteinExistence type="inferred from homology"/>
<dbReference type="KEGG" id="bcop:JD108_08120"/>
<dbReference type="Proteomes" id="UP000677234">
    <property type="component" value="Chromosome"/>
</dbReference>
<evidence type="ECO:0000256" key="5">
    <source>
        <dbReference type="ARBA" id="ARBA00022692"/>
    </source>
</evidence>
<organism evidence="10 12">
    <name type="scientific">Brevibacillus composti</name>
    <dbReference type="NCBI Taxonomy" id="2796470"/>
    <lineage>
        <taxon>Bacteria</taxon>
        <taxon>Bacillati</taxon>
        <taxon>Bacillota</taxon>
        <taxon>Bacilli</taxon>
        <taxon>Bacillales</taxon>
        <taxon>Paenibacillaceae</taxon>
        <taxon>Brevibacillus</taxon>
    </lineage>
</organism>
<dbReference type="Pfam" id="PF00892">
    <property type="entry name" value="EamA"/>
    <property type="match status" value="2"/>
</dbReference>
<accession>A0A7T5ENH4</accession>
<keyword evidence="3" id="KW-0813">Transport</keyword>
<evidence type="ECO:0000256" key="3">
    <source>
        <dbReference type="ARBA" id="ARBA00022448"/>
    </source>
</evidence>
<dbReference type="InterPro" id="IPR004626">
    <property type="entry name" value="RarD"/>
</dbReference>
<feature type="transmembrane region" description="Helical" evidence="8">
    <location>
        <begin position="123"/>
        <end position="140"/>
    </location>
</feature>
<evidence type="ECO:0000259" key="9">
    <source>
        <dbReference type="Pfam" id="PF00892"/>
    </source>
</evidence>
<reference evidence="10 12" key="1">
    <citation type="submission" date="2020-12" db="EMBL/GenBank/DDBJ databases">
        <title>strain FJAT-54423T represents a novel species of the genus Brevibacillus.</title>
        <authorList>
            <person name="Tang R."/>
        </authorList>
    </citation>
    <scope>NUCLEOTIDE SEQUENCE [LARGE SCALE GENOMIC DNA]</scope>
    <source>
        <strain evidence="10 12">FJAT-54423</strain>
    </source>
</reference>
<evidence type="ECO:0000256" key="8">
    <source>
        <dbReference type="SAM" id="Phobius"/>
    </source>
</evidence>
<gene>
    <name evidence="10" type="primary">rarD</name>
    <name evidence="10" type="ORF">JD108_08120</name>
    <name evidence="11" type="ORF">KDJ56_07800</name>
</gene>
<comment type="subcellular location">
    <subcellularLocation>
        <location evidence="1">Cell membrane</location>
        <topology evidence="1">Multi-pass membrane protein</topology>
    </subcellularLocation>
</comment>
<reference evidence="11" key="2">
    <citation type="submission" date="2021-04" db="EMBL/GenBank/DDBJ databases">
        <title>Brevibacillus composti FJAT-54423, complete genome.</title>
        <authorList>
            <person name="Tang R."/>
        </authorList>
    </citation>
    <scope>NUCLEOTIDE SEQUENCE</scope>
    <source>
        <strain evidence="11">FJAT-54424</strain>
    </source>
</reference>
<sequence>MKQGVLYAAAAYLMWGLLPIYWKVFEKMGAWEILAHRVFWSAVFVVAILQITGKLRNLRKSVSGKKTWATLFISSLIISGNWLIFIWAVNNDHVLESSLGYYINPLLSVLFGVLFLKERLRAGQWIAIGLAAVGVTVMTINYGKVPWVAISLALTFALYGLAKKKVQLESMMSLAWETLFIAPIALVYLLTLQVNGQETVTLLKGWQMALLASAGVATALPLYWFARAAKRLPLSTVGFIQYLSPTISLLLAVFLFHEPFTSTHWLSFGFIWSALLVFSISSLRKQTPQVQQPHAPQPNLALKKKA</sequence>
<protein>
    <submittedName>
        <fullName evidence="10">EamA family transporter RarD</fullName>
    </submittedName>
</protein>
<dbReference type="SUPFAM" id="SSF103481">
    <property type="entry name" value="Multidrug resistance efflux transporter EmrE"/>
    <property type="match status" value="2"/>
</dbReference>
<keyword evidence="13" id="KW-1185">Reference proteome</keyword>
<dbReference type="PANTHER" id="PTHR22911">
    <property type="entry name" value="ACYL-MALONYL CONDENSING ENZYME-RELATED"/>
    <property type="match status" value="1"/>
</dbReference>
<feature type="transmembrane region" description="Helical" evidence="8">
    <location>
        <begin position="67"/>
        <end position="87"/>
    </location>
</feature>
<feature type="transmembrane region" description="Helical" evidence="8">
    <location>
        <begin position="146"/>
        <end position="162"/>
    </location>
</feature>
<keyword evidence="5 8" id="KW-0812">Transmembrane</keyword>
<dbReference type="InterPro" id="IPR037185">
    <property type="entry name" value="EmrE-like"/>
</dbReference>
<keyword evidence="4" id="KW-1003">Cell membrane</keyword>
<feature type="transmembrane region" description="Helical" evidence="8">
    <location>
        <begin position="34"/>
        <end position="55"/>
    </location>
</feature>
<evidence type="ECO:0000256" key="4">
    <source>
        <dbReference type="ARBA" id="ARBA00022475"/>
    </source>
</evidence>
<feature type="domain" description="EamA" evidence="9">
    <location>
        <begin position="4"/>
        <end position="139"/>
    </location>
</feature>
<dbReference type="EMBL" id="CP066308">
    <property type="protein sequence ID" value="QQE75817.1"/>
    <property type="molecule type" value="Genomic_DNA"/>
</dbReference>
<dbReference type="AlphaFoldDB" id="A0A7T5ENH4"/>
<feature type="transmembrane region" description="Helical" evidence="8">
    <location>
        <begin position="237"/>
        <end position="257"/>
    </location>
</feature>
<dbReference type="Proteomes" id="UP000595847">
    <property type="component" value="Chromosome"/>
</dbReference>
<evidence type="ECO:0000256" key="7">
    <source>
        <dbReference type="ARBA" id="ARBA00023136"/>
    </source>
</evidence>
<evidence type="ECO:0000256" key="6">
    <source>
        <dbReference type="ARBA" id="ARBA00022989"/>
    </source>
</evidence>
<evidence type="ECO:0000313" key="10">
    <source>
        <dbReference type="EMBL" id="QQE75817.1"/>
    </source>
</evidence>
<dbReference type="GO" id="GO:0005886">
    <property type="term" value="C:plasma membrane"/>
    <property type="evidence" value="ECO:0007669"/>
    <property type="project" value="UniProtKB-SubCell"/>
</dbReference>
<feature type="transmembrane region" description="Helical" evidence="8">
    <location>
        <begin position="5"/>
        <end position="22"/>
    </location>
</feature>
<evidence type="ECO:0000313" key="11">
    <source>
        <dbReference type="EMBL" id="QUO42843.1"/>
    </source>
</evidence>
<feature type="transmembrane region" description="Helical" evidence="8">
    <location>
        <begin position="174"/>
        <end position="194"/>
    </location>
</feature>
<dbReference type="EMBL" id="CP073708">
    <property type="protein sequence ID" value="QUO42843.1"/>
    <property type="molecule type" value="Genomic_DNA"/>
</dbReference>
<keyword evidence="7 8" id="KW-0472">Membrane</keyword>
<dbReference type="RefSeq" id="WP_198829331.1">
    <property type="nucleotide sequence ID" value="NZ_CP066308.1"/>
</dbReference>
<evidence type="ECO:0000313" key="13">
    <source>
        <dbReference type="Proteomes" id="UP000677234"/>
    </source>
</evidence>
<evidence type="ECO:0000313" key="12">
    <source>
        <dbReference type="Proteomes" id="UP000595847"/>
    </source>
</evidence>
<name>A0A7T5ENH4_9BACL</name>
<feature type="domain" description="EamA" evidence="9">
    <location>
        <begin position="148"/>
        <end position="279"/>
    </location>
</feature>
<evidence type="ECO:0000256" key="2">
    <source>
        <dbReference type="ARBA" id="ARBA00007362"/>
    </source>
</evidence>
<dbReference type="InterPro" id="IPR000620">
    <property type="entry name" value="EamA_dom"/>
</dbReference>
<feature type="transmembrane region" description="Helical" evidence="8">
    <location>
        <begin position="263"/>
        <end position="283"/>
    </location>
</feature>
<feature type="transmembrane region" description="Helical" evidence="8">
    <location>
        <begin position="99"/>
        <end position="116"/>
    </location>
</feature>